<dbReference type="EMBL" id="JBGBPQ010000009">
    <property type="protein sequence ID" value="KAL1519453.1"/>
    <property type="molecule type" value="Genomic_DNA"/>
</dbReference>
<name>A0AB34JDM8_PRYPA</name>
<accession>A0AB34JDM8</accession>
<reference evidence="1 2" key="1">
    <citation type="journal article" date="2024" name="Science">
        <title>Giant polyketide synthase enzymes in the biosynthesis of giant marine polyether toxins.</title>
        <authorList>
            <person name="Fallon T.R."/>
            <person name="Shende V.V."/>
            <person name="Wierzbicki I.H."/>
            <person name="Pendleton A.L."/>
            <person name="Watervoot N.F."/>
            <person name="Auber R.P."/>
            <person name="Gonzalez D.J."/>
            <person name="Wisecaver J.H."/>
            <person name="Moore B.S."/>
        </authorList>
    </citation>
    <scope>NUCLEOTIDE SEQUENCE [LARGE SCALE GENOMIC DNA]</scope>
    <source>
        <strain evidence="1 2">12B1</strain>
    </source>
</reference>
<keyword evidence="2" id="KW-1185">Reference proteome</keyword>
<dbReference type="AlphaFoldDB" id="A0AB34JDM8"/>
<gene>
    <name evidence="1" type="ORF">AB1Y20_022975</name>
</gene>
<sequence>MRRCHPSDWGCRCASRGECPPPPLLDRLLPPLVEWTPADVAAFLLSLGPAGARQTCPHACALPPLFSAPLAAAFEAHRLNGSALLALASSPPPHALPPLSHLPPATQRLLSRRLLAAIRHTPLGQPHALWLAAAPPPPHGRRRRGAAVLSALLRRGWRARLSLPPHQAADGADPLLALARRSPHAVSLDGWPPCAPSAREVAVYTRGGVACGGASASLSVEAVLRGGSCRAHAACAACAALAARGGAVGAVVVDGDGEEQALLVHRVLSDGRLRRPFPPRLLLPEGNGTDGVARELLEAWAYSPLPAGGGGWTQWVPYEAGAPMPDTGLRAAAVAPLLWRFVIGQLRACPPRVRRELGCAAADGAAACARLAAEQAAFADLELLVHAADCEGKNSVAPKTLEWYVRAVAQFPHAAWIGKIDDDSALNFARVAHDLVDMEAVGVRCGGAALHAYYGALRWRLWSLAWRSGCGGVFAANGVGRQAVRPFRWLRREREARCNRSTLPLGPLPYADGALHLFSRALAAAVFGGGGEARRTVDGFMREGGGGRGRSDGRPWTQEDVGIGFLVYAESIVRRLPTFYFALSTQHYKRIGGEIYRDMRRAEFIGAYKRAVVAHKIFDSTVYNYSVNAFAKFTTDIDRFYCQSCEAAWGWDTIDQLEASDLMRGTAAPQMGAMRGQLFGCCEKSALDRGMFTRVDNLSNADRCFRDWEAPVKGLVKYHRKMPSEVAE</sequence>
<evidence type="ECO:0000313" key="1">
    <source>
        <dbReference type="EMBL" id="KAL1519453.1"/>
    </source>
</evidence>
<evidence type="ECO:0000313" key="2">
    <source>
        <dbReference type="Proteomes" id="UP001515480"/>
    </source>
</evidence>
<organism evidence="1 2">
    <name type="scientific">Prymnesium parvum</name>
    <name type="common">Toxic golden alga</name>
    <dbReference type="NCBI Taxonomy" id="97485"/>
    <lineage>
        <taxon>Eukaryota</taxon>
        <taxon>Haptista</taxon>
        <taxon>Haptophyta</taxon>
        <taxon>Prymnesiophyceae</taxon>
        <taxon>Prymnesiales</taxon>
        <taxon>Prymnesiaceae</taxon>
        <taxon>Prymnesium</taxon>
    </lineage>
</organism>
<protein>
    <recommendedName>
        <fullName evidence="3">Hexosyltransferase</fullName>
    </recommendedName>
</protein>
<dbReference type="Proteomes" id="UP001515480">
    <property type="component" value="Unassembled WGS sequence"/>
</dbReference>
<comment type="caution">
    <text evidence="1">The sequence shown here is derived from an EMBL/GenBank/DDBJ whole genome shotgun (WGS) entry which is preliminary data.</text>
</comment>
<evidence type="ECO:0008006" key="3">
    <source>
        <dbReference type="Google" id="ProtNLM"/>
    </source>
</evidence>
<proteinExistence type="predicted"/>